<dbReference type="GO" id="GO:0006729">
    <property type="term" value="P:tetrahydrobiopterin biosynthetic process"/>
    <property type="evidence" value="ECO:0007669"/>
    <property type="project" value="TreeGrafter"/>
</dbReference>
<dbReference type="STRING" id="1578720.HAL011_07630"/>
<dbReference type="Gene3D" id="1.10.286.10">
    <property type="match status" value="1"/>
</dbReference>
<feature type="binding site" evidence="8">
    <location>
        <position position="142"/>
    </location>
    <ligand>
        <name>Zn(2+)</name>
        <dbReference type="ChEBI" id="CHEBI:29105"/>
    </ligand>
</feature>
<dbReference type="FunFam" id="3.30.1130.10:FF:000001">
    <property type="entry name" value="GTP cyclohydrolase 1"/>
    <property type="match status" value="1"/>
</dbReference>
<evidence type="ECO:0000259" key="9">
    <source>
        <dbReference type="Pfam" id="PF01227"/>
    </source>
</evidence>
<dbReference type="GO" id="GO:0046654">
    <property type="term" value="P:tetrahydrofolate biosynthetic process"/>
    <property type="evidence" value="ECO:0007669"/>
    <property type="project" value="UniProtKB-UniRule"/>
</dbReference>
<dbReference type="EMBL" id="CDMN01000058">
    <property type="protein sequence ID" value="CRF44826.1"/>
    <property type="molecule type" value="Genomic_DNA"/>
</dbReference>
<dbReference type="InterPro" id="IPR043134">
    <property type="entry name" value="GTP-CH-I_N"/>
</dbReference>
<feature type="binding site" evidence="8">
    <location>
        <position position="71"/>
    </location>
    <ligand>
        <name>Zn(2+)</name>
        <dbReference type="ChEBI" id="CHEBI:29105"/>
    </ligand>
</feature>
<dbReference type="EC" id="3.5.4.16" evidence="8"/>
<keyword evidence="8" id="KW-0862">Zinc</keyword>
<dbReference type="Proteomes" id="UP000045175">
    <property type="component" value="Unassembled WGS sequence"/>
</dbReference>
<feature type="binding site" evidence="8">
    <location>
        <position position="74"/>
    </location>
    <ligand>
        <name>Zn(2+)</name>
        <dbReference type="ChEBI" id="CHEBI:29105"/>
    </ligand>
</feature>
<keyword evidence="7 8" id="KW-0378">Hydrolase</keyword>
<dbReference type="PANTHER" id="PTHR11109">
    <property type="entry name" value="GTP CYCLOHYDROLASE I"/>
    <property type="match status" value="1"/>
</dbReference>
<dbReference type="InterPro" id="IPR018234">
    <property type="entry name" value="GTP_CycHdrlase_I_CS"/>
</dbReference>
<dbReference type="GO" id="GO:0005737">
    <property type="term" value="C:cytoplasm"/>
    <property type="evidence" value="ECO:0007669"/>
    <property type="project" value="TreeGrafter"/>
</dbReference>
<evidence type="ECO:0000313" key="12">
    <source>
        <dbReference type="EMBL" id="CRF44826.1"/>
    </source>
</evidence>
<dbReference type="Gene3D" id="3.30.1130.10">
    <property type="match status" value="1"/>
</dbReference>
<evidence type="ECO:0000256" key="1">
    <source>
        <dbReference type="ARBA" id="ARBA00001052"/>
    </source>
</evidence>
<evidence type="ECO:0000313" key="10">
    <source>
        <dbReference type="EMBL" id="CRF40987.1"/>
    </source>
</evidence>
<reference evidence="14 15" key="3">
    <citation type="submission" date="2014-12" db="EMBL/GenBank/DDBJ databases">
        <authorList>
            <person name="Jaenicke S."/>
        </authorList>
    </citation>
    <scope>NUCLEOTIDE SEQUENCE [LARGE SCALE GENOMIC DNA]</scope>
</reference>
<feature type="domain" description="GTP cyclohydrolase I" evidence="9">
    <location>
        <begin position="6"/>
        <end position="177"/>
    </location>
</feature>
<keyword evidence="13" id="KW-1185">Reference proteome</keyword>
<dbReference type="InterPro" id="IPR043133">
    <property type="entry name" value="GTP-CH-I_C/QueF"/>
</dbReference>
<comment type="pathway">
    <text evidence="2 8">Cofactor biosynthesis; 7,8-dihydroneopterin triphosphate biosynthesis; 7,8-dihydroneopterin triphosphate from GTP: step 1/1.</text>
</comment>
<comment type="similarity">
    <text evidence="3 8">Belongs to the GTP cyclohydrolase I family.</text>
</comment>
<dbReference type="HAMAP" id="MF_00223">
    <property type="entry name" value="FolE"/>
    <property type="match status" value="1"/>
</dbReference>
<proteinExistence type="inferred from homology"/>
<comment type="subunit">
    <text evidence="8">Homopolymer.</text>
</comment>
<dbReference type="OrthoDB" id="9801207at2"/>
<dbReference type="InterPro" id="IPR001474">
    <property type="entry name" value="GTP_CycHdrlase_I"/>
</dbReference>
<dbReference type="Pfam" id="PF01227">
    <property type="entry name" value="GTP_cyclohydroI"/>
    <property type="match status" value="1"/>
</dbReference>
<name>A0A0K2XBI6_9HELI</name>
<evidence type="ECO:0000256" key="5">
    <source>
        <dbReference type="ARBA" id="ARBA00022723"/>
    </source>
</evidence>
<evidence type="ECO:0000313" key="11">
    <source>
        <dbReference type="EMBL" id="CRF42913.1"/>
    </source>
</evidence>
<accession>A0A0K2XBI6</accession>
<dbReference type="GO" id="GO:0005525">
    <property type="term" value="F:GTP binding"/>
    <property type="evidence" value="ECO:0007669"/>
    <property type="project" value="UniProtKB-KW"/>
</dbReference>
<dbReference type="EMBL" id="CDML01000025">
    <property type="protein sequence ID" value="CRF40987.1"/>
    <property type="molecule type" value="Genomic_DNA"/>
</dbReference>
<evidence type="ECO:0000256" key="6">
    <source>
        <dbReference type="ARBA" id="ARBA00022741"/>
    </source>
</evidence>
<organism evidence="11 15">
    <name type="scientific">Helicobacter ailurogastricus</name>
    <dbReference type="NCBI Taxonomy" id="1578720"/>
    <lineage>
        <taxon>Bacteria</taxon>
        <taxon>Pseudomonadati</taxon>
        <taxon>Campylobacterota</taxon>
        <taxon>Epsilonproteobacteria</taxon>
        <taxon>Campylobacterales</taxon>
        <taxon>Helicobacteraceae</taxon>
        <taxon>Helicobacter</taxon>
    </lineage>
</organism>
<dbReference type="GO" id="GO:0006730">
    <property type="term" value="P:one-carbon metabolic process"/>
    <property type="evidence" value="ECO:0007669"/>
    <property type="project" value="UniProtKB-UniRule"/>
</dbReference>
<dbReference type="InterPro" id="IPR020602">
    <property type="entry name" value="GTP_CycHdrlase_I_dom"/>
</dbReference>
<dbReference type="RefSeq" id="WP_053941527.1">
    <property type="nucleotide sequence ID" value="NZ_BSWP01000042.1"/>
</dbReference>
<evidence type="ECO:0000256" key="3">
    <source>
        <dbReference type="ARBA" id="ARBA00008085"/>
    </source>
</evidence>
<dbReference type="AlphaFoldDB" id="A0A0K2XBI6"/>
<reference evidence="11" key="1">
    <citation type="submission" date="2014-12" db="EMBL/GenBank/DDBJ databases">
        <title>Whole genome sequences of four Staphylococcus schleiferi canine isolates.</title>
        <authorList>
            <person name="Misic A.M."/>
            <person name="Cain C."/>
            <person name="Morris D.O."/>
            <person name="Rankin S."/>
            <person name="Beiting D."/>
        </authorList>
    </citation>
    <scope>NUCLEOTIDE SEQUENCE</scope>
    <source>
        <strain evidence="10">ASB11</strain>
        <strain evidence="11">ASB13</strain>
        <strain evidence="12">ASB9</strain>
    </source>
</reference>
<protein>
    <recommendedName>
        <fullName evidence="8">GTP cyclohydrolase 1</fullName>
        <ecNumber evidence="8">3.5.4.16</ecNumber>
    </recommendedName>
    <alternativeName>
        <fullName evidence="8">GTP cyclohydrolase I</fullName>
        <shortName evidence="8">GTP-CH-I</shortName>
    </alternativeName>
</protein>
<keyword evidence="5 8" id="KW-0479">Metal-binding</keyword>
<evidence type="ECO:0000313" key="13">
    <source>
        <dbReference type="Proteomes" id="UP000038622"/>
    </source>
</evidence>
<dbReference type="PROSITE" id="PS00859">
    <property type="entry name" value="GTP_CYCLOHYDROL_1_1"/>
    <property type="match status" value="1"/>
</dbReference>
<sequence>MFKDCLEELFLSVGEDPKREGLINTPKRVKALWADLMAGYKDDPREILNSTVLAPTRGLVVLQNIEFYSVCEHHLLPFFGRISVGYLPDSKIVGLGAIVRLVECFSRRLQIQERLGAQIAKGLQECLEPKGVGVFCVAKHLCIAMQGVQKQESVLKTSCRLGVFEEPSVYAEFLQSLNVPV</sequence>
<reference evidence="13" key="2">
    <citation type="submission" date="2014-12" db="EMBL/GenBank/DDBJ databases">
        <authorList>
            <person name="Smet A."/>
        </authorList>
    </citation>
    <scope>NUCLEOTIDE SEQUENCE [LARGE SCALE GENOMIC DNA]</scope>
</reference>
<dbReference type="NCBIfam" id="NF006826">
    <property type="entry name" value="PRK09347.1-3"/>
    <property type="match status" value="1"/>
</dbReference>
<evidence type="ECO:0000256" key="7">
    <source>
        <dbReference type="ARBA" id="ARBA00022801"/>
    </source>
</evidence>
<evidence type="ECO:0000256" key="8">
    <source>
        <dbReference type="HAMAP-Rule" id="MF_00223"/>
    </source>
</evidence>
<dbReference type="Proteomes" id="UP000038622">
    <property type="component" value="Unassembled WGS sequence"/>
</dbReference>
<dbReference type="NCBIfam" id="NF006825">
    <property type="entry name" value="PRK09347.1-2"/>
    <property type="match status" value="1"/>
</dbReference>
<dbReference type="GO" id="GO:0003934">
    <property type="term" value="F:GTP cyclohydrolase I activity"/>
    <property type="evidence" value="ECO:0007669"/>
    <property type="project" value="UniProtKB-UniRule"/>
</dbReference>
<dbReference type="Proteomes" id="UP000041394">
    <property type="component" value="Unassembled WGS sequence"/>
</dbReference>
<dbReference type="EMBL" id="CDMH01000049">
    <property type="protein sequence ID" value="CRF42913.1"/>
    <property type="molecule type" value="Genomic_DNA"/>
</dbReference>
<dbReference type="UniPathway" id="UPA00848">
    <property type="reaction ID" value="UER00151"/>
</dbReference>
<gene>
    <name evidence="8" type="primary">folE</name>
    <name evidence="10" type="ORF">HAL011_07630</name>
    <name evidence="11" type="ORF">HAL013_11260</name>
    <name evidence="12" type="ORF">HAL09_14380</name>
</gene>
<comment type="catalytic activity">
    <reaction evidence="1 8">
        <text>GTP + H2O = 7,8-dihydroneopterin 3'-triphosphate + formate + H(+)</text>
        <dbReference type="Rhea" id="RHEA:17473"/>
        <dbReference type="ChEBI" id="CHEBI:15377"/>
        <dbReference type="ChEBI" id="CHEBI:15378"/>
        <dbReference type="ChEBI" id="CHEBI:15740"/>
        <dbReference type="ChEBI" id="CHEBI:37565"/>
        <dbReference type="ChEBI" id="CHEBI:58462"/>
        <dbReference type="EC" id="3.5.4.16"/>
    </reaction>
</comment>
<dbReference type="GO" id="GO:0008270">
    <property type="term" value="F:zinc ion binding"/>
    <property type="evidence" value="ECO:0007669"/>
    <property type="project" value="UniProtKB-UniRule"/>
</dbReference>
<evidence type="ECO:0000256" key="2">
    <source>
        <dbReference type="ARBA" id="ARBA00005080"/>
    </source>
</evidence>
<keyword evidence="4 8" id="KW-0554">One-carbon metabolism</keyword>
<evidence type="ECO:0000313" key="14">
    <source>
        <dbReference type="Proteomes" id="UP000041394"/>
    </source>
</evidence>
<dbReference type="PANTHER" id="PTHR11109:SF7">
    <property type="entry name" value="GTP CYCLOHYDROLASE 1"/>
    <property type="match status" value="1"/>
</dbReference>
<keyword evidence="8" id="KW-0342">GTP-binding</keyword>
<dbReference type="NCBIfam" id="TIGR00063">
    <property type="entry name" value="folE"/>
    <property type="match status" value="1"/>
</dbReference>
<keyword evidence="6 8" id="KW-0547">Nucleotide-binding</keyword>
<evidence type="ECO:0000256" key="4">
    <source>
        <dbReference type="ARBA" id="ARBA00022563"/>
    </source>
</evidence>
<dbReference type="SUPFAM" id="SSF55620">
    <property type="entry name" value="Tetrahydrobiopterin biosynthesis enzymes-like"/>
    <property type="match status" value="1"/>
</dbReference>
<evidence type="ECO:0000313" key="15">
    <source>
        <dbReference type="Proteomes" id="UP000045175"/>
    </source>
</evidence>